<dbReference type="EMBL" id="CAFBOS010000158">
    <property type="protein sequence ID" value="CAB5010466.1"/>
    <property type="molecule type" value="Genomic_DNA"/>
</dbReference>
<dbReference type="EMBL" id="CAFBMH010000233">
    <property type="protein sequence ID" value="CAB4941017.1"/>
    <property type="molecule type" value="Genomic_DNA"/>
</dbReference>
<evidence type="ECO:0000313" key="5">
    <source>
        <dbReference type="EMBL" id="CAB5010466.1"/>
    </source>
</evidence>
<reference evidence="3" key="1">
    <citation type="submission" date="2020-05" db="EMBL/GenBank/DDBJ databases">
        <authorList>
            <person name="Chiriac C."/>
            <person name="Salcher M."/>
            <person name="Ghai R."/>
            <person name="Kavagutti S V."/>
        </authorList>
    </citation>
    <scope>NUCLEOTIDE SEQUENCE</scope>
</reference>
<name>A0A6J7AUV1_9ZZZZ</name>
<dbReference type="AlphaFoldDB" id="A0A6J7AUV1"/>
<evidence type="ECO:0000256" key="1">
    <source>
        <dbReference type="SAM" id="Phobius"/>
    </source>
</evidence>
<feature type="transmembrane region" description="Helical" evidence="1">
    <location>
        <begin position="191"/>
        <end position="211"/>
    </location>
</feature>
<keyword evidence="1" id="KW-1133">Transmembrane helix</keyword>
<evidence type="ECO:0000313" key="2">
    <source>
        <dbReference type="EMBL" id="CAB4772402.1"/>
    </source>
</evidence>
<protein>
    <submittedName>
        <fullName evidence="3">Unannotated protein</fullName>
    </submittedName>
</protein>
<feature type="transmembrane region" description="Helical" evidence="1">
    <location>
        <begin position="151"/>
        <end position="171"/>
    </location>
</feature>
<evidence type="ECO:0000313" key="4">
    <source>
        <dbReference type="EMBL" id="CAB4941017.1"/>
    </source>
</evidence>
<feature type="transmembrane region" description="Helical" evidence="1">
    <location>
        <begin position="21"/>
        <end position="40"/>
    </location>
</feature>
<feature type="transmembrane region" description="Helical" evidence="1">
    <location>
        <begin position="127"/>
        <end position="144"/>
    </location>
</feature>
<organism evidence="3">
    <name type="scientific">freshwater metagenome</name>
    <dbReference type="NCBI Taxonomy" id="449393"/>
    <lineage>
        <taxon>unclassified sequences</taxon>
        <taxon>metagenomes</taxon>
        <taxon>ecological metagenomes</taxon>
    </lineage>
</organism>
<proteinExistence type="predicted"/>
<keyword evidence="1" id="KW-0812">Transmembrane</keyword>
<accession>A0A6J7AUV1</accession>
<keyword evidence="1" id="KW-0472">Membrane</keyword>
<evidence type="ECO:0000313" key="3">
    <source>
        <dbReference type="EMBL" id="CAB4836480.1"/>
    </source>
</evidence>
<sequence length="228" mass="23630">MNRTQVIQFTRAGRGTLAAPALVMATLAAGAILAGHGAGINVLRLTRDPSAIHYGRPSDGAISLLGVVCWAACFGGLVVTALARRALGDHERFRVFLANAGLALMLCLDDALLIHETAGRIGDVMRVGILAVYGLVAAKWLAVSKPWRDRAAFPAVVVSLGLLVASALLDLVDDLTDQASDGFGNVLDDALKIGGIAAFVVWTAGSIWTALSSPAISPPLSRIAAGRK</sequence>
<dbReference type="EMBL" id="CAFABA010000183">
    <property type="protein sequence ID" value="CAB4836480.1"/>
    <property type="molecule type" value="Genomic_DNA"/>
</dbReference>
<feature type="transmembrane region" description="Helical" evidence="1">
    <location>
        <begin position="95"/>
        <end position="115"/>
    </location>
</feature>
<dbReference type="EMBL" id="CAEZYR010000194">
    <property type="protein sequence ID" value="CAB4772402.1"/>
    <property type="molecule type" value="Genomic_DNA"/>
</dbReference>
<feature type="transmembrane region" description="Helical" evidence="1">
    <location>
        <begin position="60"/>
        <end position="83"/>
    </location>
</feature>
<gene>
    <name evidence="2" type="ORF">UFOPK2754_03165</name>
    <name evidence="3" type="ORF">UFOPK3139_02924</name>
    <name evidence="4" type="ORF">UFOPK3543_03255</name>
    <name evidence="5" type="ORF">UFOPK3967_02205</name>
</gene>